<evidence type="ECO:0000313" key="1">
    <source>
        <dbReference type="EMBL" id="VDO02586.1"/>
    </source>
</evidence>
<proteinExistence type="predicted"/>
<name>A0A0R3TI39_RODNA</name>
<protein>
    <submittedName>
        <fullName evidence="3">EH domain-containing protein</fullName>
    </submittedName>
</protein>
<evidence type="ECO:0000313" key="3">
    <source>
        <dbReference type="WBParaSite" id="HNAJ_0000673001-mRNA-1"/>
    </source>
</evidence>
<sequence length="119" mass="13256">MKESYYLFTSTQPKSGNLKSDITDMVIWVFVEKSCEAQLAVTPSGQIQTFAPSGLELGRFFAEDLDRDGSSAVKKGTLLAFLYCVLSPKPAFIPNDLPLLLPLPILFRCSTQYKLYLPN</sequence>
<dbReference type="WBParaSite" id="HNAJ_0000673001-mRNA-1">
    <property type="protein sequence ID" value="HNAJ_0000673001-mRNA-1"/>
    <property type="gene ID" value="HNAJ_0000673001"/>
</dbReference>
<dbReference type="EMBL" id="UZAE01008115">
    <property type="protein sequence ID" value="VDO02586.1"/>
    <property type="molecule type" value="Genomic_DNA"/>
</dbReference>
<reference evidence="1 2" key="2">
    <citation type="submission" date="2018-11" db="EMBL/GenBank/DDBJ databases">
        <authorList>
            <consortium name="Pathogen Informatics"/>
        </authorList>
    </citation>
    <scope>NUCLEOTIDE SEQUENCE [LARGE SCALE GENOMIC DNA]</scope>
</reference>
<reference evidence="3" key="1">
    <citation type="submission" date="2017-02" db="UniProtKB">
        <authorList>
            <consortium name="WormBaseParasite"/>
        </authorList>
    </citation>
    <scope>IDENTIFICATION</scope>
</reference>
<evidence type="ECO:0000313" key="2">
    <source>
        <dbReference type="Proteomes" id="UP000278807"/>
    </source>
</evidence>
<keyword evidence="2" id="KW-1185">Reference proteome</keyword>
<accession>A0A0R3TI39</accession>
<organism evidence="3">
    <name type="scientific">Rodentolepis nana</name>
    <name type="common">Dwarf tapeworm</name>
    <name type="synonym">Hymenolepis nana</name>
    <dbReference type="NCBI Taxonomy" id="102285"/>
    <lineage>
        <taxon>Eukaryota</taxon>
        <taxon>Metazoa</taxon>
        <taxon>Spiralia</taxon>
        <taxon>Lophotrochozoa</taxon>
        <taxon>Platyhelminthes</taxon>
        <taxon>Cestoda</taxon>
        <taxon>Eucestoda</taxon>
        <taxon>Cyclophyllidea</taxon>
        <taxon>Hymenolepididae</taxon>
        <taxon>Rodentolepis</taxon>
    </lineage>
</organism>
<dbReference type="OrthoDB" id="6252479at2759"/>
<dbReference type="Proteomes" id="UP000278807">
    <property type="component" value="Unassembled WGS sequence"/>
</dbReference>
<gene>
    <name evidence="1" type="ORF">HNAJ_LOCUS6726</name>
</gene>
<dbReference type="AlphaFoldDB" id="A0A0R3TI39"/>